<dbReference type="InterPro" id="IPR013248">
    <property type="entry name" value="Psh3/Shr3"/>
</dbReference>
<keyword evidence="2" id="KW-1133">Transmembrane helix</keyword>
<feature type="transmembrane region" description="Helical" evidence="2">
    <location>
        <begin position="12"/>
        <end position="30"/>
    </location>
</feature>
<dbReference type="EMBL" id="KV454294">
    <property type="protein sequence ID" value="ODQ73251.1"/>
    <property type="molecule type" value="Genomic_DNA"/>
</dbReference>
<protein>
    <recommendedName>
        <fullName evidence="5">Shr3 amino acid permease chaperone</fullName>
    </recommendedName>
</protein>
<evidence type="ECO:0000256" key="2">
    <source>
        <dbReference type="SAM" id="Phobius"/>
    </source>
</evidence>
<dbReference type="OrthoDB" id="5229808at2759"/>
<sequence length="196" mass="22043">MPTSSRSFSTSLILCSSSFLLGVLFVNWTYDHKTLWTPNPTAEVFALAKQHYTLLATEPVIIQHVFHTVVGLGLLGFVIKLYKPSESNKLFDGGSLVLFMAGLIVYLTNVRRGFYSVLDGDWGDVDEHTGINVIAASQVIIAFTLLGVLGLQVGQYYAEVQDDREQAEFEREQRELRERRQQEGDLRTTPEGKKDK</sequence>
<accession>A0A1E3Q6G8</accession>
<dbReference type="PANTHER" id="PTHR28228">
    <property type="entry name" value="SECRETORY COMPONENT PROTEIN SHR3"/>
    <property type="match status" value="1"/>
</dbReference>
<feature type="transmembrane region" description="Helical" evidence="2">
    <location>
        <begin position="60"/>
        <end position="78"/>
    </location>
</feature>
<dbReference type="Proteomes" id="UP000094385">
    <property type="component" value="Unassembled WGS sequence"/>
</dbReference>
<proteinExistence type="predicted"/>
<dbReference type="PANTHER" id="PTHR28228:SF1">
    <property type="entry name" value="SECRETORY COMPONENT PROTEIN SHR3"/>
    <property type="match status" value="1"/>
</dbReference>
<feature type="transmembrane region" description="Helical" evidence="2">
    <location>
        <begin position="90"/>
        <end position="109"/>
    </location>
</feature>
<evidence type="ECO:0000256" key="1">
    <source>
        <dbReference type="SAM" id="MobiDB-lite"/>
    </source>
</evidence>
<organism evidence="3 4">
    <name type="scientific">Lipomyces starkeyi NRRL Y-11557</name>
    <dbReference type="NCBI Taxonomy" id="675824"/>
    <lineage>
        <taxon>Eukaryota</taxon>
        <taxon>Fungi</taxon>
        <taxon>Dikarya</taxon>
        <taxon>Ascomycota</taxon>
        <taxon>Saccharomycotina</taxon>
        <taxon>Lipomycetes</taxon>
        <taxon>Lipomycetales</taxon>
        <taxon>Lipomycetaceae</taxon>
        <taxon>Lipomyces</taxon>
    </lineage>
</organism>
<gene>
    <name evidence="3" type="ORF">LIPSTDRAFT_3583</name>
</gene>
<name>A0A1E3Q6G8_LIPST</name>
<dbReference type="GO" id="GO:0005789">
    <property type="term" value="C:endoplasmic reticulum membrane"/>
    <property type="evidence" value="ECO:0007669"/>
    <property type="project" value="TreeGrafter"/>
</dbReference>
<dbReference type="GO" id="GO:0051082">
    <property type="term" value="F:unfolded protein binding"/>
    <property type="evidence" value="ECO:0007669"/>
    <property type="project" value="TreeGrafter"/>
</dbReference>
<keyword evidence="2" id="KW-0472">Membrane</keyword>
<feature type="region of interest" description="Disordered" evidence="1">
    <location>
        <begin position="168"/>
        <end position="196"/>
    </location>
</feature>
<dbReference type="Pfam" id="PF08229">
    <property type="entry name" value="SHR3_chaperone"/>
    <property type="match status" value="1"/>
</dbReference>
<feature type="transmembrane region" description="Helical" evidence="2">
    <location>
        <begin position="129"/>
        <end position="151"/>
    </location>
</feature>
<dbReference type="GO" id="GO:0006888">
    <property type="term" value="P:endoplasmic reticulum to Golgi vesicle-mediated transport"/>
    <property type="evidence" value="ECO:0007669"/>
    <property type="project" value="TreeGrafter"/>
</dbReference>
<dbReference type="AlphaFoldDB" id="A0A1E3Q6G8"/>
<evidence type="ECO:0000313" key="4">
    <source>
        <dbReference type="Proteomes" id="UP000094385"/>
    </source>
</evidence>
<keyword evidence="2" id="KW-0812">Transmembrane</keyword>
<reference evidence="3 4" key="1">
    <citation type="journal article" date="2016" name="Proc. Natl. Acad. Sci. U.S.A.">
        <title>Comparative genomics of biotechnologically important yeasts.</title>
        <authorList>
            <person name="Riley R."/>
            <person name="Haridas S."/>
            <person name="Wolfe K.H."/>
            <person name="Lopes M.R."/>
            <person name="Hittinger C.T."/>
            <person name="Goeker M."/>
            <person name="Salamov A.A."/>
            <person name="Wisecaver J.H."/>
            <person name="Long T.M."/>
            <person name="Calvey C.H."/>
            <person name="Aerts A.L."/>
            <person name="Barry K.W."/>
            <person name="Choi C."/>
            <person name="Clum A."/>
            <person name="Coughlan A.Y."/>
            <person name="Deshpande S."/>
            <person name="Douglass A.P."/>
            <person name="Hanson S.J."/>
            <person name="Klenk H.-P."/>
            <person name="LaButti K.M."/>
            <person name="Lapidus A."/>
            <person name="Lindquist E.A."/>
            <person name="Lipzen A.M."/>
            <person name="Meier-Kolthoff J.P."/>
            <person name="Ohm R.A."/>
            <person name="Otillar R.P."/>
            <person name="Pangilinan J.L."/>
            <person name="Peng Y."/>
            <person name="Rokas A."/>
            <person name="Rosa C.A."/>
            <person name="Scheuner C."/>
            <person name="Sibirny A.A."/>
            <person name="Slot J.C."/>
            <person name="Stielow J.B."/>
            <person name="Sun H."/>
            <person name="Kurtzman C.P."/>
            <person name="Blackwell M."/>
            <person name="Grigoriev I.V."/>
            <person name="Jeffries T.W."/>
        </authorList>
    </citation>
    <scope>NUCLEOTIDE SEQUENCE [LARGE SCALE GENOMIC DNA]</scope>
    <source>
        <strain evidence="3 4">NRRL Y-11557</strain>
    </source>
</reference>
<dbReference type="STRING" id="675824.A0A1E3Q6G8"/>
<dbReference type="SMART" id="SM00786">
    <property type="entry name" value="SHR3_chaperone"/>
    <property type="match status" value="1"/>
</dbReference>
<evidence type="ECO:0008006" key="5">
    <source>
        <dbReference type="Google" id="ProtNLM"/>
    </source>
</evidence>
<evidence type="ECO:0000313" key="3">
    <source>
        <dbReference type="EMBL" id="ODQ73251.1"/>
    </source>
</evidence>
<dbReference type="PIRSF" id="PIRSF029187">
    <property type="entry name" value="Shr3_AAP_chap"/>
    <property type="match status" value="1"/>
</dbReference>
<keyword evidence="4" id="KW-1185">Reference proteome</keyword>